<feature type="compositionally biased region" description="Basic and acidic residues" evidence="2">
    <location>
        <begin position="248"/>
        <end position="266"/>
    </location>
</feature>
<organism evidence="3 4">
    <name type="scientific">Apostasia shenzhenica</name>
    <dbReference type="NCBI Taxonomy" id="1088818"/>
    <lineage>
        <taxon>Eukaryota</taxon>
        <taxon>Viridiplantae</taxon>
        <taxon>Streptophyta</taxon>
        <taxon>Embryophyta</taxon>
        <taxon>Tracheophyta</taxon>
        <taxon>Spermatophyta</taxon>
        <taxon>Magnoliopsida</taxon>
        <taxon>Liliopsida</taxon>
        <taxon>Asparagales</taxon>
        <taxon>Orchidaceae</taxon>
        <taxon>Apostasioideae</taxon>
        <taxon>Apostasia</taxon>
    </lineage>
</organism>
<feature type="compositionally biased region" description="Low complexity" evidence="2">
    <location>
        <begin position="75"/>
        <end position="97"/>
    </location>
</feature>
<keyword evidence="4" id="KW-1185">Reference proteome</keyword>
<proteinExistence type="predicted"/>
<feature type="compositionally biased region" description="Low complexity" evidence="2">
    <location>
        <begin position="55"/>
        <end position="64"/>
    </location>
</feature>
<dbReference type="AlphaFoldDB" id="A0A2I0A733"/>
<protein>
    <submittedName>
        <fullName evidence="3">WPP domain-interacting protein 1</fullName>
    </submittedName>
</protein>
<dbReference type="InterPro" id="IPR044696">
    <property type="entry name" value="WIP1/2/3"/>
</dbReference>
<keyword evidence="1" id="KW-0175">Coiled coil</keyword>
<sequence>MDLEEGVESVPEQRTPASDADGAVVNGEINSEELGELDSSVESGVADKVGEVSVVGSPIGISGSTPATEIGTKGSMESSPRSSQSSPSSAAMKAAPAKGYGLRKWRRIRRDDLGKDGIGSADSAQILKRRLSNSEPSKAREENKMRSEVEQEAEDSVASLESRNAVVTPFSPGTGALGPELGALATSGFSIGMDSDNSEDRSSKSSTAASVPRILHDGLVIGREKSRAKNFGGRGSASSGQQRGQRSRIVDASKVRGEKARFEKENSLSSVESDLRSSTAGVLRWASTISSNGKHSERSLNSDGDEGQTGEEIQSGYYKENGGSRNLSREDLEAVLLDETVQNSENCQPSRDLDPFLESITLLQEAQEALENEIKTINDTRKEPEFNDIDSHFEEKEASSSSLELEAHVVELNEKIKHLESKLEEASETVKSKESKVLELEAALSIAHLSKMQDKINDLLFLEENQHRIESELEILLRRSLEAEIEYLIFTRTSQNLKILAEDHIALFKEKTNLLAGSQKVMLNLGDVEDKAFKLKDQRDMIEACCEDLGGTQNVQRLQKKVCKISLCCFVQLLLLCIAIGSFLMQLLPTQNEFVPT</sequence>
<evidence type="ECO:0000256" key="1">
    <source>
        <dbReference type="SAM" id="Coils"/>
    </source>
</evidence>
<feature type="compositionally biased region" description="Low complexity" evidence="2">
    <location>
        <begin position="267"/>
        <end position="278"/>
    </location>
</feature>
<evidence type="ECO:0000256" key="2">
    <source>
        <dbReference type="SAM" id="MobiDB-lite"/>
    </source>
</evidence>
<evidence type="ECO:0000313" key="3">
    <source>
        <dbReference type="EMBL" id="PKA51359.1"/>
    </source>
</evidence>
<dbReference type="PANTHER" id="PTHR34562:SF8">
    <property type="entry name" value="WPP DOMAIN-INTERACTING PROTEIN 1"/>
    <property type="match status" value="1"/>
</dbReference>
<feature type="region of interest" description="Disordered" evidence="2">
    <location>
        <begin position="55"/>
        <end position="325"/>
    </location>
</feature>
<feature type="coiled-coil region" evidence="1">
    <location>
        <begin position="360"/>
        <end position="479"/>
    </location>
</feature>
<reference evidence="3 4" key="1">
    <citation type="journal article" date="2017" name="Nature">
        <title>The Apostasia genome and the evolution of orchids.</title>
        <authorList>
            <person name="Zhang G.Q."/>
            <person name="Liu K.W."/>
            <person name="Li Z."/>
            <person name="Lohaus R."/>
            <person name="Hsiao Y.Y."/>
            <person name="Niu S.C."/>
            <person name="Wang J.Y."/>
            <person name="Lin Y.C."/>
            <person name="Xu Q."/>
            <person name="Chen L.J."/>
            <person name="Yoshida K."/>
            <person name="Fujiwara S."/>
            <person name="Wang Z.W."/>
            <person name="Zhang Y.Q."/>
            <person name="Mitsuda N."/>
            <person name="Wang M."/>
            <person name="Liu G.H."/>
            <person name="Pecoraro L."/>
            <person name="Huang H.X."/>
            <person name="Xiao X.J."/>
            <person name="Lin M."/>
            <person name="Wu X.Y."/>
            <person name="Wu W.L."/>
            <person name="Chen Y.Y."/>
            <person name="Chang S.B."/>
            <person name="Sakamoto S."/>
            <person name="Ohme-Takagi M."/>
            <person name="Yagi M."/>
            <person name="Zeng S.J."/>
            <person name="Shen C.Y."/>
            <person name="Yeh C.M."/>
            <person name="Luo Y.B."/>
            <person name="Tsai W.C."/>
            <person name="Van de Peer Y."/>
            <person name="Liu Z.J."/>
        </authorList>
    </citation>
    <scope>NUCLEOTIDE SEQUENCE [LARGE SCALE GENOMIC DNA]</scope>
    <source>
        <strain evidence="4">cv. Shenzhen</strain>
        <tissue evidence="3">Stem</tissue>
    </source>
</reference>
<gene>
    <name evidence="3" type="primary">WIP1</name>
    <name evidence="3" type="ORF">AXF42_Ash002724</name>
</gene>
<evidence type="ECO:0000313" key="4">
    <source>
        <dbReference type="Proteomes" id="UP000236161"/>
    </source>
</evidence>
<accession>A0A2I0A733</accession>
<dbReference type="PANTHER" id="PTHR34562">
    <property type="entry name" value="WPP DOMAIN-INTERACTING PROTEIN 2"/>
    <property type="match status" value="1"/>
</dbReference>
<dbReference type="EMBL" id="KZ452013">
    <property type="protein sequence ID" value="PKA51359.1"/>
    <property type="molecule type" value="Genomic_DNA"/>
</dbReference>
<dbReference type="Proteomes" id="UP000236161">
    <property type="component" value="Unassembled WGS sequence"/>
</dbReference>
<feature type="region of interest" description="Disordered" evidence="2">
    <location>
        <begin position="1"/>
        <end position="42"/>
    </location>
</feature>
<dbReference type="OrthoDB" id="680851at2759"/>
<dbReference type="STRING" id="1088818.A0A2I0A733"/>
<feature type="compositionally biased region" description="Basic and acidic residues" evidence="2">
    <location>
        <begin position="137"/>
        <end position="149"/>
    </location>
</feature>
<name>A0A2I0A733_9ASPA</name>